<protein>
    <submittedName>
        <fullName evidence="10">Hypp1088 protein</fullName>
    </submittedName>
</protein>
<feature type="transmembrane region" description="Helical" evidence="8">
    <location>
        <begin position="453"/>
        <end position="472"/>
    </location>
</feature>
<comment type="similarity">
    <text evidence="2">Belongs to the ammonia transporter channel (TC 1.A.11.2) family.</text>
</comment>
<comment type="subcellular location">
    <subcellularLocation>
        <location evidence="1">Membrane</location>
        <topology evidence="1">Multi-pass membrane protein</topology>
    </subcellularLocation>
</comment>
<dbReference type="EMBL" id="OV696687">
    <property type="protein sequence ID" value="CAH1253109.1"/>
    <property type="molecule type" value="Genomic_DNA"/>
</dbReference>
<dbReference type="SUPFAM" id="SSF111352">
    <property type="entry name" value="Ammonium transporter"/>
    <property type="match status" value="1"/>
</dbReference>
<feature type="transmembrane region" description="Helical" evidence="8">
    <location>
        <begin position="361"/>
        <end position="382"/>
    </location>
</feature>
<dbReference type="GO" id="GO:0097272">
    <property type="term" value="P:ammonium homeostasis"/>
    <property type="evidence" value="ECO:0007669"/>
    <property type="project" value="TreeGrafter"/>
</dbReference>
<feature type="domain" description="Ammonium transporter AmtB-like" evidence="9">
    <location>
        <begin position="142"/>
        <end position="529"/>
    </location>
</feature>
<evidence type="ECO:0000313" key="11">
    <source>
        <dbReference type="Proteomes" id="UP000838412"/>
    </source>
</evidence>
<dbReference type="Gene3D" id="1.10.3430.10">
    <property type="entry name" value="Ammonium transporter AmtB like domains"/>
    <property type="match status" value="1"/>
</dbReference>
<feature type="transmembrane region" description="Helical" evidence="8">
    <location>
        <begin position="290"/>
        <end position="309"/>
    </location>
</feature>
<dbReference type="OrthoDB" id="534912at2759"/>
<feature type="transmembrane region" description="Helical" evidence="8">
    <location>
        <begin position="219"/>
        <end position="243"/>
    </location>
</feature>
<evidence type="ECO:0000256" key="3">
    <source>
        <dbReference type="ARBA" id="ARBA00022448"/>
    </source>
</evidence>
<dbReference type="PANTHER" id="PTHR11730">
    <property type="entry name" value="AMMONIUM TRANSPORTER"/>
    <property type="match status" value="1"/>
</dbReference>
<feature type="transmembrane region" description="Helical" evidence="8">
    <location>
        <begin position="330"/>
        <end position="349"/>
    </location>
</feature>
<evidence type="ECO:0000313" key="10">
    <source>
        <dbReference type="EMBL" id="CAH1253109.1"/>
    </source>
</evidence>
<dbReference type="GO" id="GO:0005886">
    <property type="term" value="C:plasma membrane"/>
    <property type="evidence" value="ECO:0007669"/>
    <property type="project" value="TreeGrafter"/>
</dbReference>
<evidence type="ECO:0000256" key="7">
    <source>
        <dbReference type="ARBA" id="ARBA00023177"/>
    </source>
</evidence>
<organism evidence="10 11">
    <name type="scientific">Branchiostoma lanceolatum</name>
    <name type="common">Common lancelet</name>
    <name type="synonym">Amphioxus lanceolatum</name>
    <dbReference type="NCBI Taxonomy" id="7740"/>
    <lineage>
        <taxon>Eukaryota</taxon>
        <taxon>Metazoa</taxon>
        <taxon>Chordata</taxon>
        <taxon>Cephalochordata</taxon>
        <taxon>Leptocardii</taxon>
        <taxon>Amphioxiformes</taxon>
        <taxon>Branchiostomatidae</taxon>
        <taxon>Branchiostoma</taxon>
    </lineage>
</organism>
<sequence>MRAPTARRERRQRGESAMSAVPLAMVLNMLKTFAVRAPRMAIKKRAPRERVHLESSLAFCTRSPTIVHWMWSGYGWFNSDGYDLSYQSEYPSCKTYSYDRRAGFPHMMADDTLGRLNATEAAIDQINFTLEVYGRSMDTLLLILCACLIMTMQAGFALLEVGSVKVANTYAILLNNVLDVCVGTLGYFLFGYAVSYGPTTSGFMGTDYWALRHLPNDDALTWVFFQYSFAATATAIVSGAMVGRTSYHAYMIYSFIITGFVYPTVVHWIWSGNGWLNSDLYGLAFQDFGGSGVVHTTGGTAALMGALVLGRRKLTKEVAEHAVPESSPALVTLGFFILMVGFFAFNGSSEAHISRPGDPEAVARAVINTALACASGGVATLLFERVVHKKINDFYVLCIVANGCLAGTVSICAAVNVATTYSTLFIGSSGAIIHCLWSISLHKFTPIEDPVDATAVHLAPGIWGVLLCPFVDKNKGIFYCGYAGQSAAWRQLGVHVGGLVCIIGYTAVTTFTIFTIFDKLKLLRSHQEKFEHAEALRIHEEELAKQSHHGFFHDVFHHHEHHEHHDAAPAPKKSVSSAFDDAVRTSEADVVVTVNSGQSLDGSVIKESVF</sequence>
<accession>A0A8J9ZES9</accession>
<evidence type="ECO:0000256" key="8">
    <source>
        <dbReference type="SAM" id="Phobius"/>
    </source>
</evidence>
<proteinExistence type="inferred from homology"/>
<evidence type="ECO:0000259" key="9">
    <source>
        <dbReference type="Pfam" id="PF00909"/>
    </source>
</evidence>
<dbReference type="AlphaFoldDB" id="A0A8J9ZES9"/>
<dbReference type="PANTHER" id="PTHR11730:SF6">
    <property type="entry name" value="AMMONIUM TRANSPORTER"/>
    <property type="match status" value="1"/>
</dbReference>
<gene>
    <name evidence="10" type="primary">Hypp1088</name>
    <name evidence="10" type="ORF">BLAG_LOCUS12999</name>
</gene>
<evidence type="ECO:0000256" key="6">
    <source>
        <dbReference type="ARBA" id="ARBA00023136"/>
    </source>
</evidence>
<dbReference type="InterPro" id="IPR024041">
    <property type="entry name" value="NH4_transpt_AmtB-like_dom"/>
</dbReference>
<name>A0A8J9ZES9_BRALA</name>
<evidence type="ECO:0000256" key="4">
    <source>
        <dbReference type="ARBA" id="ARBA00022692"/>
    </source>
</evidence>
<reference evidence="10" key="1">
    <citation type="submission" date="2022-01" db="EMBL/GenBank/DDBJ databases">
        <authorList>
            <person name="Braso-Vives M."/>
        </authorList>
    </citation>
    <scope>NUCLEOTIDE SEQUENCE</scope>
</reference>
<dbReference type="InterPro" id="IPR029020">
    <property type="entry name" value="Ammonium/urea_transptr"/>
</dbReference>
<feature type="transmembrane region" description="Helical" evidence="8">
    <location>
        <begin position="394"/>
        <end position="418"/>
    </location>
</feature>
<keyword evidence="5 8" id="KW-1133">Transmembrane helix</keyword>
<evidence type="ECO:0000256" key="5">
    <source>
        <dbReference type="ARBA" id="ARBA00022989"/>
    </source>
</evidence>
<keyword evidence="3" id="KW-0813">Transport</keyword>
<keyword evidence="7" id="KW-0924">Ammonia transport</keyword>
<dbReference type="Pfam" id="PF00909">
    <property type="entry name" value="Ammonium_transp"/>
    <property type="match status" value="1"/>
</dbReference>
<keyword evidence="6 8" id="KW-0472">Membrane</keyword>
<dbReference type="Proteomes" id="UP000838412">
    <property type="component" value="Chromosome 2"/>
</dbReference>
<feature type="transmembrane region" description="Helical" evidence="8">
    <location>
        <begin position="250"/>
        <end position="270"/>
    </location>
</feature>
<feature type="transmembrane region" description="Helical" evidence="8">
    <location>
        <begin position="171"/>
        <end position="194"/>
    </location>
</feature>
<keyword evidence="11" id="KW-1185">Reference proteome</keyword>
<evidence type="ECO:0000256" key="2">
    <source>
        <dbReference type="ARBA" id="ARBA00005887"/>
    </source>
</evidence>
<evidence type="ECO:0000256" key="1">
    <source>
        <dbReference type="ARBA" id="ARBA00004141"/>
    </source>
</evidence>
<feature type="transmembrane region" description="Helical" evidence="8">
    <location>
        <begin position="492"/>
        <end position="517"/>
    </location>
</feature>
<keyword evidence="4 8" id="KW-0812">Transmembrane</keyword>
<dbReference type="GO" id="GO:0008519">
    <property type="term" value="F:ammonium channel activity"/>
    <property type="evidence" value="ECO:0007669"/>
    <property type="project" value="InterPro"/>
</dbReference>
<feature type="transmembrane region" description="Helical" evidence="8">
    <location>
        <begin position="140"/>
        <end position="159"/>
    </location>
</feature>